<proteinExistence type="predicted"/>
<dbReference type="Proteomes" id="UP000593626">
    <property type="component" value="Chromosome"/>
</dbReference>
<reference evidence="1 2" key="1">
    <citation type="submission" date="2019-07" db="EMBL/GenBank/DDBJ databases">
        <title>Genome sequence of 2 isolates from Red Sea Mangroves.</title>
        <authorList>
            <person name="Sefrji F."/>
            <person name="Michoud G."/>
            <person name="Merlino G."/>
            <person name="Daffonchio D."/>
        </authorList>
    </citation>
    <scope>NUCLEOTIDE SEQUENCE [LARGE SCALE GENOMIC DNA]</scope>
    <source>
        <strain evidence="1 2">R1DC41</strain>
    </source>
</reference>
<organism evidence="1 2">
    <name type="scientific">Mangrovibacillus cuniculi</name>
    <dbReference type="NCBI Taxonomy" id="2593652"/>
    <lineage>
        <taxon>Bacteria</taxon>
        <taxon>Bacillati</taxon>
        <taxon>Bacillota</taxon>
        <taxon>Bacilli</taxon>
        <taxon>Bacillales</taxon>
        <taxon>Bacillaceae</taxon>
        <taxon>Mangrovibacillus</taxon>
    </lineage>
</organism>
<evidence type="ECO:0000313" key="2">
    <source>
        <dbReference type="Proteomes" id="UP000593626"/>
    </source>
</evidence>
<accession>A0A7S8C9T4</accession>
<name>A0A7S8C9T4_9BACI</name>
<dbReference type="KEGG" id="mcui:G8O30_03300"/>
<dbReference type="InterPro" id="IPR024217">
    <property type="entry name" value="DUF3813"/>
</dbReference>
<sequence length="64" mass="7100">MGNQLFQQAKQHVEEACQCATGNRDSFEKAYAKAQNSLSSAFANSTDAEKKQLQAYQNELDTLV</sequence>
<dbReference type="RefSeq" id="WP_239673574.1">
    <property type="nucleotide sequence ID" value="NZ_CP049742.1"/>
</dbReference>
<dbReference type="EMBL" id="CP049742">
    <property type="protein sequence ID" value="QPC46052.1"/>
    <property type="molecule type" value="Genomic_DNA"/>
</dbReference>
<dbReference type="AlphaFoldDB" id="A0A7S8C9T4"/>
<dbReference type="Pfam" id="PF12758">
    <property type="entry name" value="DUF3813"/>
    <property type="match status" value="1"/>
</dbReference>
<protein>
    <submittedName>
        <fullName evidence="1">DUF3813 domain-containing protein</fullName>
    </submittedName>
</protein>
<keyword evidence="2" id="KW-1185">Reference proteome</keyword>
<evidence type="ECO:0000313" key="1">
    <source>
        <dbReference type="EMBL" id="QPC46052.1"/>
    </source>
</evidence>
<gene>
    <name evidence="1" type="ORF">G8O30_03300</name>
</gene>